<dbReference type="SUPFAM" id="SSF57850">
    <property type="entry name" value="RING/U-box"/>
    <property type="match status" value="1"/>
</dbReference>
<proteinExistence type="predicted"/>
<evidence type="ECO:0000256" key="2">
    <source>
        <dbReference type="ARBA" id="ARBA00022771"/>
    </source>
</evidence>
<dbReference type="Pfam" id="PF00643">
    <property type="entry name" value="zf-B_box"/>
    <property type="match status" value="1"/>
</dbReference>
<dbReference type="KEGG" id="emc:129327745"/>
<gene>
    <name evidence="8" type="primary">LOC129327745</name>
</gene>
<protein>
    <submittedName>
        <fullName evidence="8">Zinc finger protein RFP-like</fullName>
    </submittedName>
</protein>
<dbReference type="Gene3D" id="3.30.160.60">
    <property type="entry name" value="Classic Zinc Finger"/>
    <property type="match status" value="1"/>
</dbReference>
<dbReference type="PROSITE" id="PS50089">
    <property type="entry name" value="ZF_RING_2"/>
    <property type="match status" value="1"/>
</dbReference>
<accession>A0AA97J7W8</accession>
<dbReference type="SUPFAM" id="SSF57845">
    <property type="entry name" value="B-box zinc-binding domain"/>
    <property type="match status" value="1"/>
</dbReference>
<dbReference type="InterPro" id="IPR001841">
    <property type="entry name" value="Znf_RING"/>
</dbReference>
<dbReference type="Gene3D" id="3.30.40.10">
    <property type="entry name" value="Zinc/RING finger domain, C3HC4 (zinc finger)"/>
    <property type="match status" value="1"/>
</dbReference>
<dbReference type="InterPro" id="IPR017907">
    <property type="entry name" value="Znf_RING_CS"/>
</dbReference>
<evidence type="ECO:0000259" key="5">
    <source>
        <dbReference type="PROSITE" id="PS50089"/>
    </source>
</evidence>
<dbReference type="RefSeq" id="XP_054832479.1">
    <property type="nucleotide sequence ID" value="XM_054976504.1"/>
</dbReference>
<dbReference type="SMART" id="SM00336">
    <property type="entry name" value="BBOX"/>
    <property type="match status" value="1"/>
</dbReference>
<evidence type="ECO:0000256" key="1">
    <source>
        <dbReference type="ARBA" id="ARBA00022723"/>
    </source>
</evidence>
<name>A0AA97J7W8_EUBMA</name>
<evidence type="ECO:0000259" key="6">
    <source>
        <dbReference type="PROSITE" id="PS50119"/>
    </source>
</evidence>
<dbReference type="GO" id="GO:0008270">
    <property type="term" value="F:zinc ion binding"/>
    <property type="evidence" value="ECO:0007669"/>
    <property type="project" value="UniProtKB-KW"/>
</dbReference>
<dbReference type="Pfam" id="PF13920">
    <property type="entry name" value="zf-C3HC4_3"/>
    <property type="match status" value="1"/>
</dbReference>
<evidence type="ECO:0000313" key="8">
    <source>
        <dbReference type="RefSeq" id="XP_054832479.1"/>
    </source>
</evidence>
<keyword evidence="7" id="KW-1185">Reference proteome</keyword>
<organism evidence="7 8">
    <name type="scientific">Eublepharis macularius</name>
    <name type="common">Leopard gecko</name>
    <name type="synonym">Cyrtodactylus macularius</name>
    <dbReference type="NCBI Taxonomy" id="481883"/>
    <lineage>
        <taxon>Eukaryota</taxon>
        <taxon>Metazoa</taxon>
        <taxon>Chordata</taxon>
        <taxon>Craniata</taxon>
        <taxon>Vertebrata</taxon>
        <taxon>Euteleostomi</taxon>
        <taxon>Lepidosauria</taxon>
        <taxon>Squamata</taxon>
        <taxon>Bifurcata</taxon>
        <taxon>Gekkota</taxon>
        <taxon>Eublepharidae</taxon>
        <taxon>Eublepharinae</taxon>
        <taxon>Eublepharis</taxon>
    </lineage>
</organism>
<feature type="domain" description="RING-type" evidence="5">
    <location>
        <begin position="16"/>
        <end position="57"/>
    </location>
</feature>
<keyword evidence="3" id="KW-0862">Zinc</keyword>
<evidence type="ECO:0000313" key="7">
    <source>
        <dbReference type="Proteomes" id="UP001190640"/>
    </source>
</evidence>
<evidence type="ECO:0000256" key="3">
    <source>
        <dbReference type="ARBA" id="ARBA00022833"/>
    </source>
</evidence>
<dbReference type="SMART" id="SM00184">
    <property type="entry name" value="RING"/>
    <property type="match status" value="1"/>
</dbReference>
<dbReference type="GeneID" id="129327745"/>
<dbReference type="AlphaFoldDB" id="A0AA97J7W8"/>
<dbReference type="InterPro" id="IPR000315">
    <property type="entry name" value="Znf_B-box"/>
</dbReference>
<dbReference type="InterPro" id="IPR013083">
    <property type="entry name" value="Znf_RING/FYVE/PHD"/>
</dbReference>
<sequence>MASDSPRKRLKEEATCFVCWDYYINPLFLDCGHSFCQACVSQCWKDLPDNATCPQCKTAVQRKNCHLNSQLANVVEIAKQLNSQLKEEVACGEVCEEHPKPSTAAFCKEDQVAFCWMCDGSQQHSDHNVVPMEVAAQEYKDCFSGYVEMLKKERAESVKVKCITLEGCEHLLKQTNAETQLIADVFRQLHGFLSKQENYLMLHVEPVAREITKKKIHDLGSLTQDIITLENTIRQLEEKCSQPANELLRDAEMILERCRKRSKFHKPEDFSYKLKWKRWELLDINALMRGLTQFFTDTLQNACFLQKAHVTLDADSSHPQLVLSPDAKSSFISCGKADIKNLWA</sequence>
<dbReference type="Proteomes" id="UP001190640">
    <property type="component" value="Chromosome 4"/>
</dbReference>
<keyword evidence="2 4" id="KW-0863">Zinc-finger</keyword>
<dbReference type="InterPro" id="IPR050143">
    <property type="entry name" value="TRIM/RBCC"/>
</dbReference>
<feature type="domain" description="B box-type" evidence="6">
    <location>
        <begin position="94"/>
        <end position="132"/>
    </location>
</feature>
<dbReference type="PROSITE" id="PS00518">
    <property type="entry name" value="ZF_RING_1"/>
    <property type="match status" value="1"/>
</dbReference>
<evidence type="ECO:0000256" key="4">
    <source>
        <dbReference type="PROSITE-ProRule" id="PRU00024"/>
    </source>
</evidence>
<keyword evidence="1" id="KW-0479">Metal-binding</keyword>
<reference evidence="8" key="1">
    <citation type="submission" date="2025-08" db="UniProtKB">
        <authorList>
            <consortium name="RefSeq"/>
        </authorList>
    </citation>
    <scope>IDENTIFICATION</scope>
    <source>
        <tissue evidence="8">Blood</tissue>
    </source>
</reference>
<dbReference type="PANTHER" id="PTHR24103">
    <property type="entry name" value="E3 UBIQUITIN-PROTEIN LIGASE TRIM"/>
    <property type="match status" value="1"/>
</dbReference>
<dbReference type="PROSITE" id="PS50119">
    <property type="entry name" value="ZF_BBOX"/>
    <property type="match status" value="1"/>
</dbReference>